<proteinExistence type="predicted"/>
<reference evidence="2" key="1">
    <citation type="submission" date="2020-01" db="EMBL/GenBank/DDBJ databases">
        <authorList>
            <consortium name="DOE Joint Genome Institute"/>
            <person name="Haridas S."/>
            <person name="Albert R."/>
            <person name="Binder M."/>
            <person name="Bloem J."/>
            <person name="Labutti K."/>
            <person name="Salamov A."/>
            <person name="Andreopoulos B."/>
            <person name="Baker S.E."/>
            <person name="Barry K."/>
            <person name="Bills G."/>
            <person name="Bluhm B.H."/>
            <person name="Cannon C."/>
            <person name="Castanera R."/>
            <person name="Culley D.E."/>
            <person name="Daum C."/>
            <person name="Ezra D."/>
            <person name="Gonzalez J.B."/>
            <person name="Henrissat B."/>
            <person name="Kuo A."/>
            <person name="Liang C."/>
            <person name="Lipzen A."/>
            <person name="Lutzoni F."/>
            <person name="Magnuson J."/>
            <person name="Mondo S."/>
            <person name="Nolan M."/>
            <person name="Ohm R."/>
            <person name="Pangilinan J."/>
            <person name="Park H.-J."/>
            <person name="Ramirez L."/>
            <person name="Alfaro M."/>
            <person name="Sun H."/>
            <person name="Tritt A."/>
            <person name="Yoshinaga Y."/>
            <person name="Zwiers L.-H."/>
            <person name="Turgeon B.G."/>
            <person name="Goodwin S.B."/>
            <person name="Spatafora J.W."/>
            <person name="Crous P.W."/>
            <person name="Grigoriev I.V."/>
        </authorList>
    </citation>
    <scope>NUCLEOTIDE SEQUENCE</scope>
    <source>
        <strain evidence="2">P77</strain>
    </source>
</reference>
<dbReference type="Proteomes" id="UP000800040">
    <property type="component" value="Unassembled WGS sequence"/>
</dbReference>
<sequence length="692" mass="77221">MAIFYRNSGLGRSVTRTKPRSKRPQYAIHASADSTQRLGRATSPLSVNSNDEKEKNSLDFTQRIEKKLTEYNTSDNVFKRWLFELVSLFVSAACMITIIWIYIRIKDQPLSQYNPFLTWINVLGKVSSAALIVPTSEALGQLKWNWFHNSRAMWDFEIFDKASRGPLGALMLLYRTKGRSLAALGAVLIVLMLAIDTFFQQVVDLPGRWTLNDSPGLLPRTIRYEPTIVNSTVGGVLFVADDKDMFLVVSKFQYGNGTQPVPFGNASRPDIPITCPTSNCTWPVYDTLAVCSKCQDFSEYLEFACMTQRVDWTSSLNGGFMVEDDYPNATMCGYFLNATSENPVLMSGYIVDPATSARGEALLMRNFPLSRLWTYDPFFGNGSVYFKELRNTLLDAVTVSAADGTAASVYRNETPIALECVLTWCVKSIKSSYNSGEYEEEVLETFFNTTAGPFPYESVIFSDGTDVTYGEDINIDIGLSLSGRNISGYGTSNESILPISAGFTDMFPSFTLAMNESDIPKLRYFTWELGPARNQILGFNPWLAPNNVTRHMERFATAMTNVVRSVGGKGEMVAGDAWKMETFVSVQWAWLTFPLLLLILSFVFLILTMMKTSDKGSIGVWKTSAMPTLIYSLPKETQGQFTKSSTFNSTKATKKVRIKLSPNLGWRVSGASHLSTSPQLPRPVVQAPRGWI</sequence>
<dbReference type="PANTHER" id="PTHR35394">
    <property type="entry name" value="DUF3176 DOMAIN-CONTAINING PROTEIN"/>
    <property type="match status" value="1"/>
</dbReference>
<keyword evidence="1" id="KW-0472">Membrane</keyword>
<evidence type="ECO:0000256" key="1">
    <source>
        <dbReference type="SAM" id="Phobius"/>
    </source>
</evidence>
<dbReference type="Pfam" id="PF11374">
    <property type="entry name" value="DUF3176"/>
    <property type="match status" value="1"/>
</dbReference>
<organism evidence="2 3">
    <name type="scientific">Decorospora gaudefroyi</name>
    <dbReference type="NCBI Taxonomy" id="184978"/>
    <lineage>
        <taxon>Eukaryota</taxon>
        <taxon>Fungi</taxon>
        <taxon>Dikarya</taxon>
        <taxon>Ascomycota</taxon>
        <taxon>Pezizomycotina</taxon>
        <taxon>Dothideomycetes</taxon>
        <taxon>Pleosporomycetidae</taxon>
        <taxon>Pleosporales</taxon>
        <taxon>Pleosporineae</taxon>
        <taxon>Pleosporaceae</taxon>
        <taxon>Decorospora</taxon>
    </lineage>
</organism>
<keyword evidence="1" id="KW-1133">Transmembrane helix</keyword>
<dbReference type="OrthoDB" id="5376804at2759"/>
<keyword evidence="1" id="KW-0812">Transmembrane</keyword>
<evidence type="ECO:0000313" key="3">
    <source>
        <dbReference type="Proteomes" id="UP000800040"/>
    </source>
</evidence>
<gene>
    <name evidence="2" type="ORF">BDW02DRAFT_509094</name>
</gene>
<accession>A0A6A5K148</accession>
<evidence type="ECO:0008006" key="4">
    <source>
        <dbReference type="Google" id="ProtNLM"/>
    </source>
</evidence>
<dbReference type="PANTHER" id="PTHR35394:SF5">
    <property type="entry name" value="DUF3176 DOMAIN-CONTAINING PROTEIN"/>
    <property type="match status" value="1"/>
</dbReference>
<feature type="transmembrane region" description="Helical" evidence="1">
    <location>
        <begin position="181"/>
        <end position="199"/>
    </location>
</feature>
<feature type="transmembrane region" description="Helical" evidence="1">
    <location>
        <begin position="81"/>
        <end position="103"/>
    </location>
</feature>
<name>A0A6A5K148_9PLEO</name>
<dbReference type="AlphaFoldDB" id="A0A6A5K148"/>
<protein>
    <recommendedName>
        <fullName evidence="4">DUF3176 domain containing protein</fullName>
    </recommendedName>
</protein>
<feature type="transmembrane region" description="Helical" evidence="1">
    <location>
        <begin position="588"/>
        <end position="607"/>
    </location>
</feature>
<dbReference type="EMBL" id="ML975424">
    <property type="protein sequence ID" value="KAF1829796.1"/>
    <property type="molecule type" value="Genomic_DNA"/>
</dbReference>
<dbReference type="InterPro" id="IPR021514">
    <property type="entry name" value="DUF3176"/>
</dbReference>
<keyword evidence="3" id="KW-1185">Reference proteome</keyword>
<evidence type="ECO:0000313" key="2">
    <source>
        <dbReference type="EMBL" id="KAF1829796.1"/>
    </source>
</evidence>